<evidence type="ECO:0000313" key="1">
    <source>
        <dbReference type="EMBL" id="KAI5663961.1"/>
    </source>
</evidence>
<comment type="caution">
    <text evidence="1">The sequence shown here is derived from an EMBL/GenBank/DDBJ whole genome shotgun (WGS) entry which is preliminary data.</text>
</comment>
<sequence length="473" mass="53265">MKKQLLGGLGWVPILCICGDYYPDLVREFYANMAPKMDKDLQTIISTIKRTRIVLTREYLAAILEIREEGKTVTVDSNKKTIDEDPTWSFNAICSRFGIWQHPLDRRCILHWVLILQGKENYPQGRCTSSHSLHLTITATPRMKRRKFGSLHLGRTGCRSDDESYDLSGENDPSTAPMAAFQNEMQTNFERLLVTQDIYGAQLVDIMESAHRYADELAHHRASIYRKVILARLWKKFIPDESSSAGGEAIAVVDIFGLPYVFYMLIPSFFGGFKGLQRRTDENDLKRSENNGKRRQTVTTRKPTVDGRHSTASGRHIGNKEFSGRRLLRFRAATDIEDRDLPSTRTRFEGLQEESRIETTNLDFGRVTRETSLGAVRDRNSAFEFTPKPSFPSLEVRFHFTHTMGKGARSNTSTGGCQPNGGRNARGRGGQLPGHSMAVAHAAVMPSVASHEHAQSFQLSSSAFQSLSPIFQS</sequence>
<keyword evidence="2" id="KW-1185">Reference proteome</keyword>
<gene>
    <name evidence="1" type="ORF">M9H77_23284</name>
</gene>
<organism evidence="1 2">
    <name type="scientific">Catharanthus roseus</name>
    <name type="common">Madagascar periwinkle</name>
    <name type="synonym">Vinca rosea</name>
    <dbReference type="NCBI Taxonomy" id="4058"/>
    <lineage>
        <taxon>Eukaryota</taxon>
        <taxon>Viridiplantae</taxon>
        <taxon>Streptophyta</taxon>
        <taxon>Embryophyta</taxon>
        <taxon>Tracheophyta</taxon>
        <taxon>Spermatophyta</taxon>
        <taxon>Magnoliopsida</taxon>
        <taxon>eudicotyledons</taxon>
        <taxon>Gunneridae</taxon>
        <taxon>Pentapetalae</taxon>
        <taxon>asterids</taxon>
        <taxon>lamiids</taxon>
        <taxon>Gentianales</taxon>
        <taxon>Apocynaceae</taxon>
        <taxon>Rauvolfioideae</taxon>
        <taxon>Vinceae</taxon>
        <taxon>Catharanthinae</taxon>
        <taxon>Catharanthus</taxon>
    </lineage>
</organism>
<proteinExistence type="predicted"/>
<accession>A0ACC0AWW6</accession>
<dbReference type="EMBL" id="CM044705">
    <property type="protein sequence ID" value="KAI5663961.1"/>
    <property type="molecule type" value="Genomic_DNA"/>
</dbReference>
<evidence type="ECO:0000313" key="2">
    <source>
        <dbReference type="Proteomes" id="UP001060085"/>
    </source>
</evidence>
<reference evidence="2" key="1">
    <citation type="journal article" date="2023" name="Nat. Plants">
        <title>Single-cell RNA sequencing provides a high-resolution roadmap for understanding the multicellular compartmentation of specialized metabolism.</title>
        <authorList>
            <person name="Sun S."/>
            <person name="Shen X."/>
            <person name="Li Y."/>
            <person name="Li Y."/>
            <person name="Wang S."/>
            <person name="Li R."/>
            <person name="Zhang H."/>
            <person name="Shen G."/>
            <person name="Guo B."/>
            <person name="Wei J."/>
            <person name="Xu J."/>
            <person name="St-Pierre B."/>
            <person name="Chen S."/>
            <person name="Sun C."/>
        </authorList>
    </citation>
    <scope>NUCLEOTIDE SEQUENCE [LARGE SCALE GENOMIC DNA]</scope>
</reference>
<dbReference type="Proteomes" id="UP001060085">
    <property type="component" value="Linkage Group LG05"/>
</dbReference>
<name>A0ACC0AWW6_CATRO</name>
<protein>
    <submittedName>
        <fullName evidence="1">Uncharacterized protein</fullName>
    </submittedName>
</protein>